<evidence type="ECO:0000313" key="2">
    <source>
        <dbReference type="Proteomes" id="UP000002059"/>
    </source>
</evidence>
<reference evidence="1 2" key="1">
    <citation type="journal article" date="2011" name="PLoS Genet.">
        <title>Comparative genomic analysis of human fungal pathogens causing paracoccidioidomycosis.</title>
        <authorList>
            <person name="Desjardins C.A."/>
            <person name="Champion M.D."/>
            <person name="Holder J.W."/>
            <person name="Muszewska A."/>
            <person name="Goldberg J."/>
            <person name="Bailao A.M."/>
            <person name="Brigido M.M."/>
            <person name="Ferreira M.E."/>
            <person name="Garcia A.M."/>
            <person name="Grynberg M."/>
            <person name="Gujja S."/>
            <person name="Heiman D.I."/>
            <person name="Henn M.R."/>
            <person name="Kodira C.D."/>
            <person name="Leon-Narvaez H."/>
            <person name="Longo L.V."/>
            <person name="Ma L.J."/>
            <person name="Malavazi I."/>
            <person name="Matsuo A.L."/>
            <person name="Morais F.V."/>
            <person name="Pereira M."/>
            <person name="Rodriguez-Brito S."/>
            <person name="Sakthikumar S."/>
            <person name="Salem-Izacc S.M."/>
            <person name="Sykes S.M."/>
            <person name="Teixeira M.M."/>
            <person name="Vallejo M.C."/>
            <person name="Walter M.E."/>
            <person name="Yandava C."/>
            <person name="Young S."/>
            <person name="Zeng Q."/>
            <person name="Zucker J."/>
            <person name="Felipe M.S."/>
            <person name="Goldman G.H."/>
            <person name="Haas B.J."/>
            <person name="McEwen J.G."/>
            <person name="Nino-Vega G."/>
            <person name="Puccia R."/>
            <person name="San-Blas G."/>
            <person name="Soares C.M."/>
            <person name="Birren B.W."/>
            <person name="Cuomo C.A."/>
        </authorList>
    </citation>
    <scope>NUCLEOTIDE SEQUENCE [LARGE SCALE GENOMIC DNA]</scope>
    <source>
        <strain evidence="2">ATCC MYA-826 / Pb01</strain>
    </source>
</reference>
<dbReference type="KEGG" id="pbl:PAAG_05464"/>
<sequence>MGFMVHCPPAVQAIEPSHAADFLISALRVTARGDITLVGKFQLLHVKSLDKISGILDEPGFDPAPALFCLVNDSLHSVELDHTPKTQPPQVGFHQFHSDGMMVPMGVKLAWSTDPEPE</sequence>
<keyword evidence="2" id="KW-1185">Reference proteome</keyword>
<proteinExistence type="predicted"/>
<dbReference type="RefSeq" id="XP_002792735.1">
    <property type="nucleotide sequence ID" value="XM_002792689.1"/>
</dbReference>
<protein>
    <submittedName>
        <fullName evidence="1">Uncharacterized protein</fullName>
    </submittedName>
</protein>
<dbReference type="EMBL" id="KN294005">
    <property type="protein sequence ID" value="EEH34415.1"/>
    <property type="molecule type" value="Genomic_DNA"/>
</dbReference>
<gene>
    <name evidence="1" type="ORF">PAAG_05464</name>
</gene>
<organism evidence="1 2">
    <name type="scientific">Paracoccidioides lutzii (strain ATCC MYA-826 / Pb01)</name>
    <name type="common">Paracoccidioides brasiliensis</name>
    <dbReference type="NCBI Taxonomy" id="502779"/>
    <lineage>
        <taxon>Eukaryota</taxon>
        <taxon>Fungi</taxon>
        <taxon>Dikarya</taxon>
        <taxon>Ascomycota</taxon>
        <taxon>Pezizomycotina</taxon>
        <taxon>Eurotiomycetes</taxon>
        <taxon>Eurotiomycetidae</taxon>
        <taxon>Onygenales</taxon>
        <taxon>Ajellomycetaceae</taxon>
        <taxon>Paracoccidioides</taxon>
    </lineage>
</organism>
<dbReference type="AlphaFoldDB" id="C1H3X1"/>
<name>C1H3X1_PARBA</name>
<evidence type="ECO:0000313" key="1">
    <source>
        <dbReference type="EMBL" id="EEH34415.1"/>
    </source>
</evidence>
<dbReference type="GeneID" id="9095862"/>
<dbReference type="VEuPathDB" id="FungiDB:PAAG_05464"/>
<dbReference type="Proteomes" id="UP000002059">
    <property type="component" value="Partially assembled WGS sequence"/>
</dbReference>
<dbReference type="HOGENOM" id="CLU_2073853_0_0_1"/>
<accession>C1H3X1</accession>